<keyword evidence="3" id="KW-1185">Reference proteome</keyword>
<gene>
    <name evidence="2" type="ORF">NDU88_000368</name>
</gene>
<evidence type="ECO:0000313" key="3">
    <source>
        <dbReference type="Proteomes" id="UP001066276"/>
    </source>
</evidence>
<evidence type="ECO:0000256" key="1">
    <source>
        <dbReference type="SAM" id="MobiDB-lite"/>
    </source>
</evidence>
<feature type="region of interest" description="Disordered" evidence="1">
    <location>
        <begin position="1"/>
        <end position="30"/>
    </location>
</feature>
<reference evidence="2" key="1">
    <citation type="journal article" date="2022" name="bioRxiv">
        <title>Sequencing and chromosome-scale assembly of the giantPleurodeles waltlgenome.</title>
        <authorList>
            <person name="Brown T."/>
            <person name="Elewa A."/>
            <person name="Iarovenko S."/>
            <person name="Subramanian E."/>
            <person name="Araus A.J."/>
            <person name="Petzold A."/>
            <person name="Susuki M."/>
            <person name="Suzuki K.-i.T."/>
            <person name="Hayashi T."/>
            <person name="Toyoda A."/>
            <person name="Oliveira C."/>
            <person name="Osipova E."/>
            <person name="Leigh N.D."/>
            <person name="Simon A."/>
            <person name="Yun M.H."/>
        </authorList>
    </citation>
    <scope>NUCLEOTIDE SEQUENCE</scope>
    <source>
        <strain evidence="2">20211129_DDA</strain>
        <tissue evidence="2">Liver</tissue>
    </source>
</reference>
<name>A0AAV7KTA1_PLEWA</name>
<dbReference type="Proteomes" id="UP001066276">
    <property type="component" value="Chromosome 12"/>
</dbReference>
<protein>
    <submittedName>
        <fullName evidence="2">Uncharacterized protein</fullName>
    </submittedName>
</protein>
<proteinExistence type="predicted"/>
<dbReference type="AlphaFoldDB" id="A0AAV7KTA1"/>
<dbReference type="EMBL" id="JANPWB010000016">
    <property type="protein sequence ID" value="KAJ1080148.1"/>
    <property type="molecule type" value="Genomic_DNA"/>
</dbReference>
<accession>A0AAV7KTA1</accession>
<comment type="caution">
    <text evidence="2">The sequence shown here is derived from an EMBL/GenBank/DDBJ whole genome shotgun (WGS) entry which is preliminary data.</text>
</comment>
<sequence length="66" mass="7135">MENQDASFLEKRRSFHQGLRRGSPGPPVVAGRWPCPASGLLPGSEPPVSCLHRRVADEIADPRASS</sequence>
<evidence type="ECO:0000313" key="2">
    <source>
        <dbReference type="EMBL" id="KAJ1080148.1"/>
    </source>
</evidence>
<organism evidence="2 3">
    <name type="scientific">Pleurodeles waltl</name>
    <name type="common">Iberian ribbed newt</name>
    <dbReference type="NCBI Taxonomy" id="8319"/>
    <lineage>
        <taxon>Eukaryota</taxon>
        <taxon>Metazoa</taxon>
        <taxon>Chordata</taxon>
        <taxon>Craniata</taxon>
        <taxon>Vertebrata</taxon>
        <taxon>Euteleostomi</taxon>
        <taxon>Amphibia</taxon>
        <taxon>Batrachia</taxon>
        <taxon>Caudata</taxon>
        <taxon>Salamandroidea</taxon>
        <taxon>Salamandridae</taxon>
        <taxon>Pleurodelinae</taxon>
        <taxon>Pleurodeles</taxon>
    </lineage>
</organism>